<evidence type="ECO:0000256" key="3">
    <source>
        <dbReference type="ARBA" id="ARBA00022989"/>
    </source>
</evidence>
<gene>
    <name evidence="8" type="ORF">GA0070613_2985</name>
</gene>
<dbReference type="InterPro" id="IPR047817">
    <property type="entry name" value="ABC2_TM_bact-type"/>
</dbReference>
<comment type="similarity">
    <text evidence="6">Belongs to the ABC-2 integral membrane protein family.</text>
</comment>
<keyword evidence="6" id="KW-0813">Transport</keyword>
<dbReference type="EMBL" id="LT607754">
    <property type="protein sequence ID" value="SCG58665.1"/>
    <property type="molecule type" value="Genomic_DNA"/>
</dbReference>
<accession>A0A1C5IK56</accession>
<dbReference type="PANTHER" id="PTHR43229:SF2">
    <property type="entry name" value="NODULATION PROTEIN J"/>
    <property type="match status" value="1"/>
</dbReference>
<keyword evidence="5" id="KW-0046">Antibiotic resistance</keyword>
<dbReference type="Pfam" id="PF01061">
    <property type="entry name" value="ABC2_membrane"/>
    <property type="match status" value="1"/>
</dbReference>
<evidence type="ECO:0000256" key="1">
    <source>
        <dbReference type="ARBA" id="ARBA00004141"/>
    </source>
</evidence>
<dbReference type="RefSeq" id="WP_089012823.1">
    <property type="nucleotide sequence ID" value="NZ_LT607754.1"/>
</dbReference>
<sequence length="281" mass="30570">MTTTTKPAAPVAAAPARRLGPGALALRQGRLEITQFLRSRESVVFTMGFPIIMILIFASIFRGEIGGGVRFTQYFITGMIATGLMTVSFQNLGIWIPIERDRGVLKRYRGTPMPKWVYFAGKVIMVVAIGVAETALLLLVAVLLFDLKLPDTVGRWLTFGWVSALGVTACTLCGIAISSLARTARSGSAVVTPVALVLQFISGVFFVFTELPSWMQQVAALFPLKWMCQGLRAVFLPESFGAQEPGGSFELGRVALVLAAWCVIGLLLCLTTFRWTTRRDG</sequence>
<dbReference type="AlphaFoldDB" id="A0A1C5IK56"/>
<dbReference type="GO" id="GO:0043190">
    <property type="term" value="C:ATP-binding cassette (ABC) transporter complex"/>
    <property type="evidence" value="ECO:0007669"/>
    <property type="project" value="InterPro"/>
</dbReference>
<feature type="transmembrane region" description="Helical" evidence="6">
    <location>
        <begin position="43"/>
        <end position="61"/>
    </location>
</feature>
<keyword evidence="2 6" id="KW-0812">Transmembrane</keyword>
<protein>
    <recommendedName>
        <fullName evidence="6">Transport permease protein</fullName>
    </recommendedName>
</protein>
<dbReference type="OrthoDB" id="9786643at2"/>
<dbReference type="PIRSF" id="PIRSF006648">
    <property type="entry name" value="DrrB"/>
    <property type="match status" value="1"/>
</dbReference>
<dbReference type="GO" id="GO:0140359">
    <property type="term" value="F:ABC-type transporter activity"/>
    <property type="evidence" value="ECO:0007669"/>
    <property type="project" value="InterPro"/>
</dbReference>
<evidence type="ECO:0000313" key="9">
    <source>
        <dbReference type="Proteomes" id="UP000198221"/>
    </source>
</evidence>
<dbReference type="InterPro" id="IPR000412">
    <property type="entry name" value="ABC_2_transport"/>
</dbReference>
<evidence type="ECO:0000259" key="7">
    <source>
        <dbReference type="PROSITE" id="PS51012"/>
    </source>
</evidence>
<comment type="subcellular location">
    <subcellularLocation>
        <location evidence="6">Cell membrane</location>
        <topology evidence="6">Multi-pass membrane protein</topology>
    </subcellularLocation>
    <subcellularLocation>
        <location evidence="1">Membrane</location>
        <topology evidence="1">Multi-pass membrane protein</topology>
    </subcellularLocation>
</comment>
<feature type="transmembrane region" description="Helical" evidence="6">
    <location>
        <begin position="254"/>
        <end position="273"/>
    </location>
</feature>
<evidence type="ECO:0000256" key="5">
    <source>
        <dbReference type="ARBA" id="ARBA00023251"/>
    </source>
</evidence>
<evidence type="ECO:0000256" key="2">
    <source>
        <dbReference type="ARBA" id="ARBA00022692"/>
    </source>
</evidence>
<keyword evidence="4 6" id="KW-0472">Membrane</keyword>
<keyword evidence="6" id="KW-1003">Cell membrane</keyword>
<evidence type="ECO:0000313" key="8">
    <source>
        <dbReference type="EMBL" id="SCG58665.1"/>
    </source>
</evidence>
<keyword evidence="9" id="KW-1185">Reference proteome</keyword>
<feature type="transmembrane region" description="Helical" evidence="6">
    <location>
        <begin position="116"/>
        <end position="144"/>
    </location>
</feature>
<keyword evidence="3 6" id="KW-1133">Transmembrane helix</keyword>
<evidence type="ECO:0000256" key="4">
    <source>
        <dbReference type="ARBA" id="ARBA00023136"/>
    </source>
</evidence>
<proteinExistence type="inferred from homology"/>
<feature type="transmembrane region" description="Helical" evidence="6">
    <location>
        <begin position="156"/>
        <end position="177"/>
    </location>
</feature>
<dbReference type="InterPro" id="IPR051784">
    <property type="entry name" value="Nod_factor_ABC_transporter"/>
</dbReference>
<feature type="domain" description="ABC transmembrane type-2" evidence="7">
    <location>
        <begin position="41"/>
        <end position="276"/>
    </location>
</feature>
<dbReference type="InterPro" id="IPR013525">
    <property type="entry name" value="ABC2_TM"/>
</dbReference>
<feature type="transmembrane region" description="Helical" evidence="6">
    <location>
        <begin position="189"/>
        <end position="208"/>
    </location>
</feature>
<feature type="transmembrane region" description="Helical" evidence="6">
    <location>
        <begin position="73"/>
        <end position="96"/>
    </location>
</feature>
<dbReference type="PROSITE" id="PS51012">
    <property type="entry name" value="ABC_TM2"/>
    <property type="match status" value="1"/>
</dbReference>
<dbReference type="Proteomes" id="UP000198221">
    <property type="component" value="Chromosome I"/>
</dbReference>
<reference evidence="9" key="1">
    <citation type="submission" date="2016-06" db="EMBL/GenBank/DDBJ databases">
        <authorList>
            <person name="Varghese N."/>
            <person name="Submissions Spin"/>
        </authorList>
    </citation>
    <scope>NUCLEOTIDE SEQUENCE [LARGE SCALE GENOMIC DNA]</scope>
    <source>
        <strain evidence="9">DSM 43819</strain>
    </source>
</reference>
<name>A0A1C5IK56_9ACTN</name>
<dbReference type="GO" id="GO:0046677">
    <property type="term" value="P:response to antibiotic"/>
    <property type="evidence" value="ECO:0007669"/>
    <property type="project" value="UniProtKB-KW"/>
</dbReference>
<evidence type="ECO:0000256" key="6">
    <source>
        <dbReference type="RuleBase" id="RU361157"/>
    </source>
</evidence>
<dbReference type="PANTHER" id="PTHR43229">
    <property type="entry name" value="NODULATION PROTEIN J"/>
    <property type="match status" value="1"/>
</dbReference>
<organism evidence="8 9">
    <name type="scientific">Micromonospora inositola</name>
    <dbReference type="NCBI Taxonomy" id="47865"/>
    <lineage>
        <taxon>Bacteria</taxon>
        <taxon>Bacillati</taxon>
        <taxon>Actinomycetota</taxon>
        <taxon>Actinomycetes</taxon>
        <taxon>Micromonosporales</taxon>
        <taxon>Micromonosporaceae</taxon>
        <taxon>Micromonospora</taxon>
    </lineage>
</organism>